<dbReference type="PIRSF" id="PIRSF028998">
    <property type="entry name" value="GINS_Psf2_subgr"/>
    <property type="match status" value="1"/>
</dbReference>
<dbReference type="Pfam" id="PF05916">
    <property type="entry name" value="Sld5"/>
    <property type="match status" value="1"/>
</dbReference>
<dbReference type="GO" id="GO:0006260">
    <property type="term" value="P:DNA replication"/>
    <property type="evidence" value="ECO:0007669"/>
    <property type="project" value="UniProtKB-KW"/>
</dbReference>
<comment type="subunit">
    <text evidence="7">Component of the GINS complex.</text>
</comment>
<dbReference type="PANTHER" id="PTHR12772">
    <property type="entry name" value="DNA REPLICATION COMPLEX GINS PROTEIN PSF2"/>
    <property type="match status" value="1"/>
</dbReference>
<feature type="domain" description="GINS subunit" evidence="8">
    <location>
        <begin position="75"/>
        <end position="177"/>
    </location>
</feature>
<sequence>MALPGAYLEAFTAEEISFQAEDELITIIPRRHIQEMQLAGWKLPALRPMRRTDVPLWLALLLKKQDRCSIVFPNWMDEAVLKDFVEKERVEPGFSSLPWFWQPQSAALLAGASDDYTGNLDNIRQLLQDLREIRQAKVRQGITLVNESHMQMDGLSLMELNEVRPLMSKTMATLQKLHQ</sequence>
<dbReference type="SUPFAM" id="SSF160059">
    <property type="entry name" value="PriA/YqbF domain"/>
    <property type="match status" value="1"/>
</dbReference>
<evidence type="ECO:0000259" key="9">
    <source>
        <dbReference type="Pfam" id="PF25005"/>
    </source>
</evidence>
<dbReference type="Pfam" id="PF25005">
    <property type="entry name" value="PSF2_N"/>
    <property type="match status" value="1"/>
</dbReference>
<organism evidence="10 11">
    <name type="scientific">Wickerhamiella sorbophila</name>
    <dbReference type="NCBI Taxonomy" id="45607"/>
    <lineage>
        <taxon>Eukaryota</taxon>
        <taxon>Fungi</taxon>
        <taxon>Dikarya</taxon>
        <taxon>Ascomycota</taxon>
        <taxon>Saccharomycotina</taxon>
        <taxon>Dipodascomycetes</taxon>
        <taxon>Dipodascales</taxon>
        <taxon>Trichomonascaceae</taxon>
        <taxon>Wickerhamiella</taxon>
    </lineage>
</organism>
<dbReference type="InterPro" id="IPR036224">
    <property type="entry name" value="GINS_bundle-like_dom_sf"/>
</dbReference>
<dbReference type="STRING" id="45607.A0A2T0FGP4"/>
<reference evidence="10 11" key="1">
    <citation type="submission" date="2017-04" db="EMBL/GenBank/DDBJ databases">
        <title>Genome sequencing of [Candida] sorbophila.</title>
        <authorList>
            <person name="Ahn J.O."/>
        </authorList>
    </citation>
    <scope>NUCLEOTIDE SEQUENCE [LARGE SCALE GENOMIC DNA]</scope>
    <source>
        <strain evidence="10 11">DS02</strain>
    </source>
</reference>
<comment type="similarity">
    <text evidence="2 7">Belongs to the GINS2/PSF2 family.</text>
</comment>
<evidence type="ECO:0000256" key="7">
    <source>
        <dbReference type="PIRNR" id="PIRNR028998"/>
    </source>
</evidence>
<accession>A0A2T0FGP4</accession>
<dbReference type="CDD" id="cd21694">
    <property type="entry name" value="GINS_B_Psf2"/>
    <property type="match status" value="1"/>
</dbReference>
<dbReference type="Gene3D" id="3.40.5.50">
    <property type="match status" value="1"/>
</dbReference>
<dbReference type="PANTHER" id="PTHR12772:SF0">
    <property type="entry name" value="DNA REPLICATION COMPLEX GINS PROTEIN PSF2"/>
    <property type="match status" value="1"/>
</dbReference>
<keyword evidence="5" id="KW-0159">Chromosome partition</keyword>
<dbReference type="InterPro" id="IPR007257">
    <property type="entry name" value="GINS_Psf2"/>
</dbReference>
<dbReference type="AlphaFoldDB" id="A0A2T0FGP4"/>
<evidence type="ECO:0000313" key="10">
    <source>
        <dbReference type="EMBL" id="PRT54119.1"/>
    </source>
</evidence>
<dbReference type="GO" id="GO:0000727">
    <property type="term" value="P:double-strand break repair via break-induced replication"/>
    <property type="evidence" value="ECO:0007669"/>
    <property type="project" value="TreeGrafter"/>
</dbReference>
<comment type="caution">
    <text evidence="10">The sequence shown here is derived from an EMBL/GenBank/DDBJ whole genome shotgun (WGS) entry which is preliminary data.</text>
</comment>
<dbReference type="InterPro" id="IPR056784">
    <property type="entry name" value="PSF2_N"/>
</dbReference>
<evidence type="ECO:0000256" key="6">
    <source>
        <dbReference type="ARBA" id="ARBA00023242"/>
    </source>
</evidence>
<dbReference type="OrthoDB" id="1938138at2759"/>
<dbReference type="FunFam" id="1.20.58.1020:FF:000001">
    <property type="entry name" value="DNA replication complex GINS protein PSF2"/>
    <property type="match status" value="1"/>
</dbReference>
<dbReference type="GO" id="GO:0000811">
    <property type="term" value="C:GINS complex"/>
    <property type="evidence" value="ECO:0007669"/>
    <property type="project" value="TreeGrafter"/>
</dbReference>
<dbReference type="Gene3D" id="1.20.58.1020">
    <property type="match status" value="1"/>
</dbReference>
<name>A0A2T0FGP4_9ASCO</name>
<evidence type="ECO:0000256" key="1">
    <source>
        <dbReference type="ARBA" id="ARBA00004123"/>
    </source>
</evidence>
<protein>
    <recommendedName>
        <fullName evidence="3 7">DNA replication complex GINS protein PSF2</fullName>
    </recommendedName>
</protein>
<evidence type="ECO:0000259" key="8">
    <source>
        <dbReference type="Pfam" id="PF05916"/>
    </source>
</evidence>
<keyword evidence="6 7" id="KW-0539">Nucleus</keyword>
<dbReference type="FunFam" id="3.40.5.50:FF:000001">
    <property type="entry name" value="DNA replication complex GINS protein PSF2"/>
    <property type="match status" value="1"/>
</dbReference>
<evidence type="ECO:0000256" key="3">
    <source>
        <dbReference type="ARBA" id="ARBA00015139"/>
    </source>
</evidence>
<dbReference type="RefSeq" id="XP_024664065.1">
    <property type="nucleotide sequence ID" value="XM_024808297.1"/>
</dbReference>
<evidence type="ECO:0000256" key="4">
    <source>
        <dbReference type="ARBA" id="ARBA00022705"/>
    </source>
</evidence>
<feature type="domain" description="DNA replication complex GINS protein PSF2 N-terminal" evidence="9">
    <location>
        <begin position="12"/>
        <end position="71"/>
    </location>
</feature>
<evidence type="ECO:0000256" key="2">
    <source>
        <dbReference type="ARBA" id="ARBA00010565"/>
    </source>
</evidence>
<proteinExistence type="inferred from homology"/>
<dbReference type="GO" id="GO:0007059">
    <property type="term" value="P:chromosome segregation"/>
    <property type="evidence" value="ECO:0007669"/>
    <property type="project" value="UniProtKB-KW"/>
</dbReference>
<keyword evidence="4 7" id="KW-0235">DNA replication</keyword>
<evidence type="ECO:0000313" key="11">
    <source>
        <dbReference type="Proteomes" id="UP000238350"/>
    </source>
</evidence>
<dbReference type="CDD" id="cd11712">
    <property type="entry name" value="GINS_A_psf2"/>
    <property type="match status" value="1"/>
</dbReference>
<dbReference type="InterPro" id="IPR021151">
    <property type="entry name" value="GINS_A"/>
</dbReference>
<dbReference type="GeneID" id="36515488"/>
<dbReference type="SUPFAM" id="SSF158573">
    <property type="entry name" value="GINS helical bundle-like"/>
    <property type="match status" value="1"/>
</dbReference>
<evidence type="ECO:0000256" key="5">
    <source>
        <dbReference type="ARBA" id="ARBA00022829"/>
    </source>
</evidence>
<comment type="subcellular location">
    <subcellularLocation>
        <location evidence="1 7">Nucleus</location>
    </subcellularLocation>
</comment>
<keyword evidence="11" id="KW-1185">Reference proteome</keyword>
<dbReference type="Proteomes" id="UP000238350">
    <property type="component" value="Unassembled WGS sequence"/>
</dbReference>
<gene>
    <name evidence="10" type="ORF">B9G98_01739</name>
</gene>
<dbReference type="EMBL" id="NDIQ01000001">
    <property type="protein sequence ID" value="PRT54119.1"/>
    <property type="molecule type" value="Genomic_DNA"/>
</dbReference>